<protein>
    <recommendedName>
        <fullName evidence="5">Short-chain dehydrogenase</fullName>
    </recommendedName>
</protein>
<name>A0ABN5H1E1_9FIRM</name>
<evidence type="ECO:0000256" key="2">
    <source>
        <dbReference type="ARBA" id="ARBA00023002"/>
    </source>
</evidence>
<dbReference type="PANTHER" id="PTHR43639:SF1">
    <property type="entry name" value="SHORT-CHAIN DEHYDROGENASE_REDUCTASE FAMILY PROTEIN"/>
    <property type="match status" value="1"/>
</dbReference>
<keyword evidence="2" id="KW-0560">Oxidoreductase</keyword>
<dbReference type="Gene3D" id="3.40.50.720">
    <property type="entry name" value="NAD(P)-binding Rossmann-like Domain"/>
    <property type="match status" value="1"/>
</dbReference>
<accession>A0ABN5H1E1</accession>
<evidence type="ECO:0008006" key="5">
    <source>
        <dbReference type="Google" id="ProtNLM"/>
    </source>
</evidence>
<sequence length="108" mass="11802">MPLTFRRMPVLGQKAFIPYAISKASLNHMTQMLAVTRAPEIGVNAIAPSLVDTPMTHAWQEAHDLWRAKSPLQRGASPMEIADNALMLANSTYLTREVITGDGGLNLT</sequence>
<dbReference type="PANTHER" id="PTHR43639">
    <property type="entry name" value="OXIDOREDUCTASE, SHORT-CHAIN DEHYDROGENASE/REDUCTASE FAMILY (AFU_ORTHOLOGUE AFUA_5G02870)"/>
    <property type="match status" value="1"/>
</dbReference>
<evidence type="ECO:0000256" key="1">
    <source>
        <dbReference type="ARBA" id="ARBA00006484"/>
    </source>
</evidence>
<dbReference type="InterPro" id="IPR036291">
    <property type="entry name" value="NAD(P)-bd_dom_sf"/>
</dbReference>
<dbReference type="PRINTS" id="PR00081">
    <property type="entry name" value="GDHRDH"/>
</dbReference>
<dbReference type="Pfam" id="PF13561">
    <property type="entry name" value="adh_short_C2"/>
    <property type="match status" value="1"/>
</dbReference>
<dbReference type="Proteomes" id="UP000325292">
    <property type="component" value="Chromosome"/>
</dbReference>
<organism evidence="3 4">
    <name type="scientific">Sulfobacillus thermotolerans</name>
    <dbReference type="NCBI Taxonomy" id="338644"/>
    <lineage>
        <taxon>Bacteria</taxon>
        <taxon>Bacillati</taxon>
        <taxon>Bacillota</taxon>
        <taxon>Clostridia</taxon>
        <taxon>Eubacteriales</taxon>
        <taxon>Clostridiales Family XVII. Incertae Sedis</taxon>
        <taxon>Sulfobacillus</taxon>
    </lineage>
</organism>
<evidence type="ECO:0000313" key="4">
    <source>
        <dbReference type="Proteomes" id="UP000325292"/>
    </source>
</evidence>
<proteinExistence type="inferred from homology"/>
<keyword evidence="4" id="KW-1185">Reference proteome</keyword>
<dbReference type="SUPFAM" id="SSF51735">
    <property type="entry name" value="NAD(P)-binding Rossmann-fold domains"/>
    <property type="match status" value="1"/>
</dbReference>
<dbReference type="InterPro" id="IPR002347">
    <property type="entry name" value="SDR_fam"/>
</dbReference>
<evidence type="ECO:0000313" key="3">
    <source>
        <dbReference type="EMBL" id="AUW94555.1"/>
    </source>
</evidence>
<reference evidence="3 4" key="1">
    <citation type="journal article" date="2019" name="Sci. Rep.">
        <title>Sulfobacillus thermotolerans: new insights into resistance and metabolic capacities of acidophilic chemolithotrophs.</title>
        <authorList>
            <person name="Panyushkina A.E."/>
            <person name="Babenko V.V."/>
            <person name="Nikitina A.S."/>
            <person name="Selezneva O.V."/>
            <person name="Tsaplina I.A."/>
            <person name="Letarova M.A."/>
            <person name="Kostryukova E.S."/>
            <person name="Letarov A.V."/>
        </authorList>
    </citation>
    <scope>NUCLEOTIDE SEQUENCE [LARGE SCALE GENOMIC DNA]</scope>
    <source>
        <strain evidence="3 4">Kr1</strain>
    </source>
</reference>
<gene>
    <name evidence="3" type="ORF">BXT84_11875</name>
</gene>
<dbReference type="EMBL" id="CP019454">
    <property type="protein sequence ID" value="AUW94555.1"/>
    <property type="molecule type" value="Genomic_DNA"/>
</dbReference>
<comment type="similarity">
    <text evidence="1">Belongs to the short-chain dehydrogenases/reductases (SDR) family.</text>
</comment>